<reference evidence="8" key="1">
    <citation type="journal article" date="2014" name="Proc. Natl. Acad. Sci. U.S.A.">
        <title>Extensive sampling of basidiomycete genomes demonstrates inadequacy of the white-rot/brown-rot paradigm for wood decay fungi.</title>
        <authorList>
            <person name="Riley R."/>
            <person name="Salamov A.A."/>
            <person name="Brown D.W."/>
            <person name="Nagy L.G."/>
            <person name="Floudas D."/>
            <person name="Held B.W."/>
            <person name="Levasseur A."/>
            <person name="Lombard V."/>
            <person name="Morin E."/>
            <person name="Otillar R."/>
            <person name="Lindquist E.A."/>
            <person name="Sun H."/>
            <person name="LaButti K.M."/>
            <person name="Schmutz J."/>
            <person name="Jabbour D."/>
            <person name="Luo H."/>
            <person name="Baker S.E."/>
            <person name="Pisabarro A.G."/>
            <person name="Walton J.D."/>
            <person name="Blanchette R.A."/>
            <person name="Henrissat B."/>
            <person name="Martin F."/>
            <person name="Cullen D."/>
            <person name="Hibbett D.S."/>
            <person name="Grigoriev I.V."/>
        </authorList>
    </citation>
    <scope>NUCLEOTIDE SEQUENCE [LARGE SCALE GENOMIC DNA]</scope>
    <source>
        <strain evidence="8">CBS 339.88</strain>
    </source>
</reference>
<keyword evidence="4 6" id="KW-1133">Transmembrane helix</keyword>
<accession>A0A067SLK9</accession>
<evidence type="ECO:0000256" key="6">
    <source>
        <dbReference type="SAM" id="Phobius"/>
    </source>
</evidence>
<proteinExistence type="inferred from homology"/>
<dbReference type="GO" id="GO:0016020">
    <property type="term" value="C:membrane"/>
    <property type="evidence" value="ECO:0007669"/>
    <property type="project" value="UniProtKB-SubCell"/>
</dbReference>
<dbReference type="PANTHER" id="PTHR22779">
    <property type="entry name" value="SD17342P"/>
    <property type="match status" value="1"/>
</dbReference>
<evidence type="ECO:0000256" key="5">
    <source>
        <dbReference type="ARBA" id="ARBA00023136"/>
    </source>
</evidence>
<dbReference type="HOGENOM" id="CLU_071343_0_0_1"/>
<evidence type="ECO:0000313" key="8">
    <source>
        <dbReference type="Proteomes" id="UP000027222"/>
    </source>
</evidence>
<dbReference type="STRING" id="685588.A0A067SLK9"/>
<comment type="subcellular location">
    <subcellularLocation>
        <location evidence="1">Membrane</location>
        <topology evidence="1">Multi-pass membrane protein</topology>
    </subcellularLocation>
</comment>
<dbReference type="AlphaFoldDB" id="A0A067SLK9"/>
<dbReference type="OrthoDB" id="2131401at2759"/>
<organism evidence="7 8">
    <name type="scientific">Galerina marginata (strain CBS 339.88)</name>
    <dbReference type="NCBI Taxonomy" id="685588"/>
    <lineage>
        <taxon>Eukaryota</taxon>
        <taxon>Fungi</taxon>
        <taxon>Dikarya</taxon>
        <taxon>Basidiomycota</taxon>
        <taxon>Agaricomycotina</taxon>
        <taxon>Agaricomycetes</taxon>
        <taxon>Agaricomycetidae</taxon>
        <taxon>Agaricales</taxon>
        <taxon>Agaricineae</taxon>
        <taxon>Strophariaceae</taxon>
        <taxon>Galerina</taxon>
    </lineage>
</organism>
<keyword evidence="8" id="KW-1185">Reference proteome</keyword>
<evidence type="ECO:0000256" key="4">
    <source>
        <dbReference type="ARBA" id="ARBA00022989"/>
    </source>
</evidence>
<name>A0A067SLK9_GALM3</name>
<keyword evidence="5 6" id="KW-0472">Membrane</keyword>
<protein>
    <submittedName>
        <fullName evidence="7">Uncharacterized protein</fullName>
    </submittedName>
</protein>
<sequence>MSTNTTTPSWPSLYNPGLEILHIEHHASTQPGGAYLSHPNVTDIFKFTFYWTLVFYTPAFLVCGLYAFWNYAFPPSPRTRPTHHLRESYSFSSMTSRSRPTGTHLNSGTPFPVLPKTNERRSRAAFALIVLFTFLTLSVAGAVIGSAIMGFVTAGLFKAANFNMSTWIPFLLAVMQVMVGLLRFVARFAFLLILAHDFVQHLAIYRRDYLKNDLNGNIINPRNYFHALQSNGFFPLEIALLHIHRRGAFQTKEAQSGQFSRVERVTQHRNDRLGEKT</sequence>
<dbReference type="Proteomes" id="UP000027222">
    <property type="component" value="Unassembled WGS sequence"/>
</dbReference>
<keyword evidence="3 6" id="KW-0812">Transmembrane</keyword>
<comment type="similarity">
    <text evidence="2">Belongs to the TMEM170 family.</text>
</comment>
<gene>
    <name evidence="7" type="ORF">GALMADRAFT_79587</name>
</gene>
<evidence type="ECO:0000313" key="7">
    <source>
        <dbReference type="EMBL" id="KDR67658.1"/>
    </source>
</evidence>
<feature type="transmembrane region" description="Helical" evidence="6">
    <location>
        <begin position="49"/>
        <end position="69"/>
    </location>
</feature>
<evidence type="ECO:0000256" key="1">
    <source>
        <dbReference type="ARBA" id="ARBA00004141"/>
    </source>
</evidence>
<evidence type="ECO:0000256" key="2">
    <source>
        <dbReference type="ARBA" id="ARBA00006325"/>
    </source>
</evidence>
<dbReference type="InterPro" id="IPR019334">
    <property type="entry name" value="TMEM170A/B/YPR153W-like"/>
</dbReference>
<dbReference type="EMBL" id="KL142413">
    <property type="protein sequence ID" value="KDR67658.1"/>
    <property type="molecule type" value="Genomic_DNA"/>
</dbReference>
<evidence type="ECO:0000256" key="3">
    <source>
        <dbReference type="ARBA" id="ARBA00022692"/>
    </source>
</evidence>
<feature type="transmembrane region" description="Helical" evidence="6">
    <location>
        <begin position="125"/>
        <end position="154"/>
    </location>
</feature>
<feature type="transmembrane region" description="Helical" evidence="6">
    <location>
        <begin position="166"/>
        <end position="186"/>
    </location>
</feature>
<dbReference type="PANTHER" id="PTHR22779:SF6">
    <property type="entry name" value="SD17342P"/>
    <property type="match status" value="1"/>
</dbReference>